<evidence type="ECO:0000256" key="2">
    <source>
        <dbReference type="ARBA" id="ARBA00013017"/>
    </source>
</evidence>
<proteinExistence type="inferred from homology"/>
<keyword evidence="6" id="KW-1015">Disulfide bond</keyword>
<keyword evidence="4" id="KW-0049">Antioxidant</keyword>
<evidence type="ECO:0000256" key="8">
    <source>
        <dbReference type="ARBA" id="ARBA00049091"/>
    </source>
</evidence>
<evidence type="ECO:0000256" key="1">
    <source>
        <dbReference type="ARBA" id="ARBA00009796"/>
    </source>
</evidence>
<dbReference type="Pfam" id="PF10417">
    <property type="entry name" value="1-cysPrx_C"/>
    <property type="match status" value="1"/>
</dbReference>
<dbReference type="PANTHER" id="PTHR10681:SF111">
    <property type="entry name" value="PEROXIREDOXIN-1"/>
    <property type="match status" value="1"/>
</dbReference>
<keyword evidence="3" id="KW-0575">Peroxidase</keyword>
<protein>
    <recommendedName>
        <fullName evidence="2">thioredoxin-dependent peroxiredoxin</fullName>
        <ecNumber evidence="2">1.11.1.24</ecNumber>
    </recommendedName>
</protein>
<keyword evidence="5" id="KW-0560">Oxidoreductase</keyword>
<accession>A0ABQ7T465</accession>
<evidence type="ECO:0000256" key="6">
    <source>
        <dbReference type="ARBA" id="ARBA00023157"/>
    </source>
</evidence>
<keyword evidence="11" id="KW-1185">Reference proteome</keyword>
<dbReference type="InterPro" id="IPR050217">
    <property type="entry name" value="Peroxiredoxin"/>
</dbReference>
<dbReference type="SUPFAM" id="SSF52833">
    <property type="entry name" value="Thioredoxin-like"/>
    <property type="match status" value="2"/>
</dbReference>
<evidence type="ECO:0000259" key="9">
    <source>
        <dbReference type="Pfam" id="PF10417"/>
    </source>
</evidence>
<name>A0ABQ7T465_PHRPL</name>
<comment type="catalytic activity">
    <reaction evidence="8">
        <text>a hydroperoxide + [thioredoxin]-dithiol = an alcohol + [thioredoxin]-disulfide + H2O</text>
        <dbReference type="Rhea" id="RHEA:62620"/>
        <dbReference type="Rhea" id="RHEA-COMP:10698"/>
        <dbReference type="Rhea" id="RHEA-COMP:10700"/>
        <dbReference type="ChEBI" id="CHEBI:15377"/>
        <dbReference type="ChEBI" id="CHEBI:29950"/>
        <dbReference type="ChEBI" id="CHEBI:30879"/>
        <dbReference type="ChEBI" id="CHEBI:35924"/>
        <dbReference type="ChEBI" id="CHEBI:50058"/>
        <dbReference type="EC" id="1.11.1.24"/>
    </reaction>
</comment>
<feature type="domain" description="Peroxiredoxin C-terminal" evidence="9">
    <location>
        <begin position="85"/>
        <end position="113"/>
    </location>
</feature>
<comment type="caution">
    <text evidence="10">The sequence shown here is derived from an EMBL/GenBank/DDBJ whole genome shotgun (WGS) entry which is preliminary data.</text>
</comment>
<dbReference type="InterPro" id="IPR019479">
    <property type="entry name" value="Peroxiredoxin_C"/>
</dbReference>
<evidence type="ECO:0000256" key="3">
    <source>
        <dbReference type="ARBA" id="ARBA00022559"/>
    </source>
</evidence>
<dbReference type="PANTHER" id="PTHR10681">
    <property type="entry name" value="THIOREDOXIN PEROXIDASE"/>
    <property type="match status" value="1"/>
</dbReference>
<evidence type="ECO:0000256" key="7">
    <source>
        <dbReference type="ARBA" id="ARBA00023284"/>
    </source>
</evidence>
<evidence type="ECO:0000313" key="11">
    <source>
        <dbReference type="Proteomes" id="UP000826234"/>
    </source>
</evidence>
<keyword evidence="7" id="KW-0676">Redox-active center</keyword>
<dbReference type="EC" id="1.11.1.24" evidence="2"/>
<comment type="similarity">
    <text evidence="1">Belongs to the peroxiredoxin family. AhpC/Prx1 subfamily.</text>
</comment>
<gene>
    <name evidence="10" type="ORF">JD844_032115</name>
</gene>
<dbReference type="InterPro" id="IPR036249">
    <property type="entry name" value="Thioredoxin-like_sf"/>
</dbReference>
<dbReference type="EMBL" id="JAIPUX010001232">
    <property type="protein sequence ID" value="KAH0624535.1"/>
    <property type="molecule type" value="Genomic_DNA"/>
</dbReference>
<sequence>MNTKKMVTSNVQIGKPVPDFHTTAVVDGAFKELNLSDCKGKYVVGDGELLEELEIRTDKGIMQQITISDLPMGHSVDETLHLVQAFQFTNQHGEVCPAVWEPDGDTIKPTMEDSKVFFVKKQ</sequence>
<dbReference type="Proteomes" id="UP000826234">
    <property type="component" value="Unassembled WGS sequence"/>
</dbReference>
<dbReference type="Gene3D" id="3.40.30.10">
    <property type="entry name" value="Glutaredoxin"/>
    <property type="match status" value="2"/>
</dbReference>
<evidence type="ECO:0000256" key="4">
    <source>
        <dbReference type="ARBA" id="ARBA00022862"/>
    </source>
</evidence>
<evidence type="ECO:0000313" key="10">
    <source>
        <dbReference type="EMBL" id="KAH0624535.1"/>
    </source>
</evidence>
<evidence type="ECO:0000256" key="5">
    <source>
        <dbReference type="ARBA" id="ARBA00023002"/>
    </source>
</evidence>
<reference evidence="10 11" key="1">
    <citation type="journal article" date="2022" name="Gigascience">
        <title>A chromosome-level genome assembly and annotation of the desert horned lizard, Phrynosoma platyrhinos, provides insight into chromosomal rearrangements among reptiles.</title>
        <authorList>
            <person name="Koochekian N."/>
            <person name="Ascanio A."/>
            <person name="Farleigh K."/>
            <person name="Card D.C."/>
            <person name="Schield D.R."/>
            <person name="Castoe T.A."/>
            <person name="Jezkova T."/>
        </authorList>
    </citation>
    <scope>NUCLEOTIDE SEQUENCE [LARGE SCALE GENOMIC DNA]</scope>
    <source>
        <strain evidence="10">NK-2021</strain>
    </source>
</reference>
<organism evidence="10 11">
    <name type="scientific">Phrynosoma platyrhinos</name>
    <name type="common">Desert horned lizard</name>
    <dbReference type="NCBI Taxonomy" id="52577"/>
    <lineage>
        <taxon>Eukaryota</taxon>
        <taxon>Metazoa</taxon>
        <taxon>Chordata</taxon>
        <taxon>Craniata</taxon>
        <taxon>Vertebrata</taxon>
        <taxon>Euteleostomi</taxon>
        <taxon>Lepidosauria</taxon>
        <taxon>Squamata</taxon>
        <taxon>Bifurcata</taxon>
        <taxon>Unidentata</taxon>
        <taxon>Episquamata</taxon>
        <taxon>Toxicofera</taxon>
        <taxon>Iguania</taxon>
        <taxon>Phrynosomatidae</taxon>
        <taxon>Phrynosomatinae</taxon>
        <taxon>Phrynosoma</taxon>
    </lineage>
</organism>